<reference evidence="1" key="1">
    <citation type="journal article" date="2023" name="Mol. Phylogenet. Evol.">
        <title>Genome-scale phylogeny and comparative genomics of the fungal order Sordariales.</title>
        <authorList>
            <person name="Hensen N."/>
            <person name="Bonometti L."/>
            <person name="Westerberg I."/>
            <person name="Brannstrom I.O."/>
            <person name="Guillou S."/>
            <person name="Cros-Aarteil S."/>
            <person name="Calhoun S."/>
            <person name="Haridas S."/>
            <person name="Kuo A."/>
            <person name="Mondo S."/>
            <person name="Pangilinan J."/>
            <person name="Riley R."/>
            <person name="LaButti K."/>
            <person name="Andreopoulos B."/>
            <person name="Lipzen A."/>
            <person name="Chen C."/>
            <person name="Yan M."/>
            <person name="Daum C."/>
            <person name="Ng V."/>
            <person name="Clum A."/>
            <person name="Steindorff A."/>
            <person name="Ohm R.A."/>
            <person name="Martin F."/>
            <person name="Silar P."/>
            <person name="Natvig D.O."/>
            <person name="Lalanne C."/>
            <person name="Gautier V."/>
            <person name="Ament-Velasquez S.L."/>
            <person name="Kruys A."/>
            <person name="Hutchinson M.I."/>
            <person name="Powell A.J."/>
            <person name="Barry K."/>
            <person name="Miller A.N."/>
            <person name="Grigoriev I.V."/>
            <person name="Debuchy R."/>
            <person name="Gladieux P."/>
            <person name="Hiltunen Thoren M."/>
            <person name="Johannesson H."/>
        </authorList>
    </citation>
    <scope>NUCLEOTIDE SEQUENCE</scope>
    <source>
        <strain evidence="1">CBS 731.68</strain>
    </source>
</reference>
<sequence>MHNVRQHTELGARRHLLLGSLPSVSFCNTKPCFEDPASVPLHHLSYKQFWAFNAASFSIETDSFYSHSSSLAASITCLPQAGPGHHHPAVTIPLFDGTAVAPPDIFRNAQQLPAIKLMPISCPLDQVLRPPFPPSPVQNVLNLKIVAVLNLLNRGSHS</sequence>
<organism evidence="1 2">
    <name type="scientific">Parathielavia appendiculata</name>
    <dbReference type="NCBI Taxonomy" id="2587402"/>
    <lineage>
        <taxon>Eukaryota</taxon>
        <taxon>Fungi</taxon>
        <taxon>Dikarya</taxon>
        <taxon>Ascomycota</taxon>
        <taxon>Pezizomycotina</taxon>
        <taxon>Sordariomycetes</taxon>
        <taxon>Sordariomycetidae</taxon>
        <taxon>Sordariales</taxon>
        <taxon>Chaetomiaceae</taxon>
        <taxon>Parathielavia</taxon>
    </lineage>
</organism>
<dbReference type="RefSeq" id="XP_062651697.1">
    <property type="nucleotide sequence ID" value="XM_062786348.1"/>
</dbReference>
<dbReference type="Proteomes" id="UP001302602">
    <property type="component" value="Unassembled WGS sequence"/>
</dbReference>
<accession>A0AAN6Z7J3</accession>
<comment type="caution">
    <text evidence="1">The sequence shown here is derived from an EMBL/GenBank/DDBJ whole genome shotgun (WGS) entry which is preliminary data.</text>
</comment>
<dbReference type="EMBL" id="MU853224">
    <property type="protein sequence ID" value="KAK4127926.1"/>
    <property type="molecule type" value="Genomic_DNA"/>
</dbReference>
<reference evidence="1" key="2">
    <citation type="submission" date="2023-05" db="EMBL/GenBank/DDBJ databases">
        <authorList>
            <consortium name="Lawrence Berkeley National Laboratory"/>
            <person name="Steindorff A."/>
            <person name="Hensen N."/>
            <person name="Bonometti L."/>
            <person name="Westerberg I."/>
            <person name="Brannstrom I.O."/>
            <person name="Guillou S."/>
            <person name="Cros-Aarteil S."/>
            <person name="Calhoun S."/>
            <person name="Haridas S."/>
            <person name="Kuo A."/>
            <person name="Mondo S."/>
            <person name="Pangilinan J."/>
            <person name="Riley R."/>
            <person name="Labutti K."/>
            <person name="Andreopoulos B."/>
            <person name="Lipzen A."/>
            <person name="Chen C."/>
            <person name="Yanf M."/>
            <person name="Daum C."/>
            <person name="Ng V."/>
            <person name="Clum A."/>
            <person name="Ohm R."/>
            <person name="Martin F."/>
            <person name="Silar P."/>
            <person name="Natvig D."/>
            <person name="Lalanne C."/>
            <person name="Gautier V."/>
            <person name="Ament-Velasquez S.L."/>
            <person name="Kruys A."/>
            <person name="Hutchinson M.I."/>
            <person name="Powell A.J."/>
            <person name="Barry K."/>
            <person name="Miller A.N."/>
            <person name="Grigoriev I.V."/>
            <person name="Debuchy R."/>
            <person name="Gladieux P."/>
            <person name="Thoren M.H."/>
            <person name="Johannesson H."/>
        </authorList>
    </citation>
    <scope>NUCLEOTIDE SEQUENCE</scope>
    <source>
        <strain evidence="1">CBS 731.68</strain>
    </source>
</reference>
<protein>
    <submittedName>
        <fullName evidence="1">Uncharacterized protein</fullName>
    </submittedName>
</protein>
<gene>
    <name evidence="1" type="ORF">N657DRAFT_235505</name>
</gene>
<keyword evidence="2" id="KW-1185">Reference proteome</keyword>
<proteinExistence type="predicted"/>
<dbReference type="GeneID" id="87823114"/>
<name>A0AAN6Z7J3_9PEZI</name>
<evidence type="ECO:0000313" key="1">
    <source>
        <dbReference type="EMBL" id="KAK4127926.1"/>
    </source>
</evidence>
<evidence type="ECO:0000313" key="2">
    <source>
        <dbReference type="Proteomes" id="UP001302602"/>
    </source>
</evidence>
<dbReference type="AlphaFoldDB" id="A0AAN6Z7J3"/>